<gene>
    <name evidence="1" type="ORF">RIF29_38153</name>
</gene>
<sequence length="70" mass="7651">MHLRAVEITNATTPFWARQRSLECDGDGVREECGDDGSTMITICDSGGGVVMSEVKGGRCVVEAMGEWRW</sequence>
<accession>A0AAN9HL99</accession>
<dbReference type="Proteomes" id="UP001372338">
    <property type="component" value="Unassembled WGS sequence"/>
</dbReference>
<evidence type="ECO:0000313" key="1">
    <source>
        <dbReference type="EMBL" id="KAK7243360.1"/>
    </source>
</evidence>
<protein>
    <submittedName>
        <fullName evidence="1">Uncharacterized protein</fullName>
    </submittedName>
</protein>
<organism evidence="1 2">
    <name type="scientific">Crotalaria pallida</name>
    <name type="common">Smooth rattlebox</name>
    <name type="synonym">Crotalaria striata</name>
    <dbReference type="NCBI Taxonomy" id="3830"/>
    <lineage>
        <taxon>Eukaryota</taxon>
        <taxon>Viridiplantae</taxon>
        <taxon>Streptophyta</taxon>
        <taxon>Embryophyta</taxon>
        <taxon>Tracheophyta</taxon>
        <taxon>Spermatophyta</taxon>
        <taxon>Magnoliopsida</taxon>
        <taxon>eudicotyledons</taxon>
        <taxon>Gunneridae</taxon>
        <taxon>Pentapetalae</taxon>
        <taxon>rosids</taxon>
        <taxon>fabids</taxon>
        <taxon>Fabales</taxon>
        <taxon>Fabaceae</taxon>
        <taxon>Papilionoideae</taxon>
        <taxon>50 kb inversion clade</taxon>
        <taxon>genistoids sensu lato</taxon>
        <taxon>core genistoids</taxon>
        <taxon>Crotalarieae</taxon>
        <taxon>Crotalaria</taxon>
    </lineage>
</organism>
<name>A0AAN9HL99_CROPI</name>
<dbReference type="EMBL" id="JAYWIO010000008">
    <property type="protein sequence ID" value="KAK7243360.1"/>
    <property type="molecule type" value="Genomic_DNA"/>
</dbReference>
<keyword evidence="2" id="KW-1185">Reference proteome</keyword>
<dbReference type="AlphaFoldDB" id="A0AAN9HL99"/>
<comment type="caution">
    <text evidence="1">The sequence shown here is derived from an EMBL/GenBank/DDBJ whole genome shotgun (WGS) entry which is preliminary data.</text>
</comment>
<proteinExistence type="predicted"/>
<evidence type="ECO:0000313" key="2">
    <source>
        <dbReference type="Proteomes" id="UP001372338"/>
    </source>
</evidence>
<reference evidence="1 2" key="1">
    <citation type="submission" date="2024-01" db="EMBL/GenBank/DDBJ databases">
        <title>The genomes of 5 underutilized Papilionoideae crops provide insights into root nodulation and disease resistanc.</title>
        <authorList>
            <person name="Yuan L."/>
        </authorList>
    </citation>
    <scope>NUCLEOTIDE SEQUENCE [LARGE SCALE GENOMIC DNA]</scope>
    <source>
        <strain evidence="1">ZHUSHIDOU_FW_LH</strain>
        <tissue evidence="1">Leaf</tissue>
    </source>
</reference>